<dbReference type="Gene3D" id="1.20.1070.10">
    <property type="entry name" value="Rhodopsin 7-helix transmembrane proteins"/>
    <property type="match status" value="1"/>
</dbReference>
<evidence type="ECO:0008006" key="16">
    <source>
        <dbReference type="Google" id="ProtNLM"/>
    </source>
</evidence>
<evidence type="ECO:0000256" key="5">
    <source>
        <dbReference type="ARBA" id="ARBA00022989"/>
    </source>
</evidence>
<feature type="transmembrane region" description="Helical" evidence="11">
    <location>
        <begin position="167"/>
        <end position="189"/>
    </location>
</feature>
<evidence type="ECO:0000313" key="14">
    <source>
        <dbReference type="EMBL" id="ESO86248.1"/>
    </source>
</evidence>
<feature type="transmembrane region" description="Helical" evidence="11">
    <location>
        <begin position="242"/>
        <end position="266"/>
    </location>
</feature>
<evidence type="ECO:0000256" key="4">
    <source>
        <dbReference type="ARBA" id="ARBA00022692"/>
    </source>
</evidence>
<sequence>CPPIFDNLLCWDEVPADTLVRQHCPGYYKGFVTTEYAYKRCTENGTWYSLPNKTRPWTNFTLCQPPRGTFTTGVKVEKNLRLLYTTGYGLSLFCLVIAVIIMFFCRQVLTFSLIPCASDSGVGFHAPFVFTRTIARLQRRRSSLLTAFHNSRPSCKWHWECRLIVSLFHFTICACHMWIFIEGLYLYMLIHKPFYTGRKGVSFYIILGWTLPVLNIIPWVIVKTTLENIYCWTVQENAYYFWILKGPGIIVIFVNIFFFVDIIRMLCMRMRSRDQHNGQSYRYVEKLTKFILVLIPLFGVTYIAFYAVQEKEGHTNIPYLYAEMTYNSFQGFILSFLFCFLNEDVHKELQRVWHRRKNRMGDHLMLTRSTLFSSWKKTSYPPHRAHSNFHSSQEHVHDHRTVERLIDRSDDLYKHALKRNAVELDKTDV</sequence>
<dbReference type="InterPro" id="IPR050332">
    <property type="entry name" value="GPCR_2"/>
</dbReference>
<dbReference type="Pfam" id="PF00002">
    <property type="entry name" value="7tm_2"/>
    <property type="match status" value="1"/>
</dbReference>
<dbReference type="STRING" id="225164.V3Z641"/>
<feature type="transmembrane region" description="Helical" evidence="11">
    <location>
        <begin position="320"/>
        <end position="341"/>
    </location>
</feature>
<dbReference type="PROSITE" id="PS50261">
    <property type="entry name" value="G_PROTEIN_RECEP_F2_4"/>
    <property type="match status" value="1"/>
</dbReference>
<dbReference type="InterPro" id="IPR017981">
    <property type="entry name" value="GPCR_2-like_7TM"/>
</dbReference>
<dbReference type="SMART" id="SM00008">
    <property type="entry name" value="HormR"/>
    <property type="match status" value="1"/>
</dbReference>
<dbReference type="HOGENOM" id="CLU_002753_4_2_1"/>
<keyword evidence="3" id="KW-1003">Cell membrane</keyword>
<dbReference type="GO" id="GO:0007166">
    <property type="term" value="P:cell surface receptor signaling pathway"/>
    <property type="evidence" value="ECO:0007669"/>
    <property type="project" value="InterPro"/>
</dbReference>
<comment type="subcellular location">
    <subcellularLocation>
        <location evidence="1">Cell membrane</location>
        <topology evidence="1">Multi-pass membrane protein</topology>
    </subcellularLocation>
</comment>
<feature type="non-terminal residue" evidence="14">
    <location>
        <position position="1"/>
    </location>
</feature>
<feature type="domain" description="G-protein coupled receptors family 2 profile 2" evidence="13">
    <location>
        <begin position="80"/>
        <end position="342"/>
    </location>
</feature>
<evidence type="ECO:0000256" key="11">
    <source>
        <dbReference type="SAM" id="Phobius"/>
    </source>
</evidence>
<evidence type="ECO:0000256" key="7">
    <source>
        <dbReference type="ARBA" id="ARBA00023136"/>
    </source>
</evidence>
<dbReference type="Proteomes" id="UP000030746">
    <property type="component" value="Unassembled WGS sequence"/>
</dbReference>
<keyword evidence="6" id="KW-0297">G-protein coupled receptor</keyword>
<dbReference type="AlphaFoldDB" id="V3Z641"/>
<dbReference type="PRINTS" id="PR00249">
    <property type="entry name" value="GPCRSECRETIN"/>
</dbReference>
<dbReference type="InterPro" id="IPR000832">
    <property type="entry name" value="GPCR_2_secretin-like"/>
</dbReference>
<gene>
    <name evidence="14" type="ORF">LOTGIDRAFT_129435</name>
</gene>
<keyword evidence="15" id="KW-1185">Reference proteome</keyword>
<evidence type="ECO:0000256" key="3">
    <source>
        <dbReference type="ARBA" id="ARBA00022475"/>
    </source>
</evidence>
<accession>V3Z641</accession>
<dbReference type="Gene3D" id="4.10.1240.10">
    <property type="entry name" value="GPCR, family 2, extracellular hormone receptor domain"/>
    <property type="match status" value="1"/>
</dbReference>
<dbReference type="OrthoDB" id="16753at2759"/>
<comment type="similarity">
    <text evidence="2">Belongs to the G-protein coupled receptor 2 family.</text>
</comment>
<dbReference type="OMA" id="TEFRHED"/>
<evidence type="ECO:0000313" key="15">
    <source>
        <dbReference type="Proteomes" id="UP000030746"/>
    </source>
</evidence>
<feature type="transmembrane region" description="Helical" evidence="11">
    <location>
        <begin position="287"/>
        <end position="308"/>
    </location>
</feature>
<evidence type="ECO:0000259" key="13">
    <source>
        <dbReference type="PROSITE" id="PS50261"/>
    </source>
</evidence>
<dbReference type="SUPFAM" id="SSF81321">
    <property type="entry name" value="Family A G protein-coupled receptor-like"/>
    <property type="match status" value="1"/>
</dbReference>
<proteinExistence type="inferred from homology"/>
<dbReference type="SUPFAM" id="SSF111418">
    <property type="entry name" value="Hormone receptor domain"/>
    <property type="match status" value="1"/>
</dbReference>
<evidence type="ECO:0000256" key="10">
    <source>
        <dbReference type="ARBA" id="ARBA00023224"/>
    </source>
</evidence>
<evidence type="ECO:0000259" key="12">
    <source>
        <dbReference type="PROSITE" id="PS50227"/>
    </source>
</evidence>
<feature type="transmembrane region" description="Helical" evidence="11">
    <location>
        <begin position="201"/>
        <end position="222"/>
    </location>
</feature>
<dbReference type="RefSeq" id="XP_009063020.1">
    <property type="nucleotide sequence ID" value="XM_009064772.1"/>
</dbReference>
<keyword evidence="4 11" id="KW-0812">Transmembrane</keyword>
<dbReference type="PANTHER" id="PTHR45620:SF1">
    <property type="entry name" value="G-PROTEIN COUPLED RECEPTORS FAMILY 2 PROFILE 2 DOMAIN-CONTAINING PROTEIN"/>
    <property type="match status" value="1"/>
</dbReference>
<dbReference type="InterPro" id="IPR001879">
    <property type="entry name" value="GPCR_2_extracellular_dom"/>
</dbReference>
<dbReference type="GO" id="GO:0008528">
    <property type="term" value="F:G protein-coupled peptide receptor activity"/>
    <property type="evidence" value="ECO:0007669"/>
    <property type="project" value="TreeGrafter"/>
</dbReference>
<evidence type="ECO:0000256" key="1">
    <source>
        <dbReference type="ARBA" id="ARBA00004651"/>
    </source>
</evidence>
<dbReference type="InterPro" id="IPR017983">
    <property type="entry name" value="GPCR_2_secretin-like_CS"/>
</dbReference>
<dbReference type="EMBL" id="KB203115">
    <property type="protein sequence ID" value="ESO86248.1"/>
    <property type="molecule type" value="Genomic_DNA"/>
</dbReference>
<dbReference type="GO" id="GO:0007188">
    <property type="term" value="P:adenylate cyclase-modulating G protein-coupled receptor signaling pathway"/>
    <property type="evidence" value="ECO:0007669"/>
    <property type="project" value="TreeGrafter"/>
</dbReference>
<dbReference type="PROSITE" id="PS50227">
    <property type="entry name" value="G_PROTEIN_RECEP_F2_3"/>
    <property type="match status" value="1"/>
</dbReference>
<dbReference type="GO" id="GO:0005886">
    <property type="term" value="C:plasma membrane"/>
    <property type="evidence" value="ECO:0007669"/>
    <property type="project" value="UniProtKB-SubCell"/>
</dbReference>
<protein>
    <recommendedName>
        <fullName evidence="16">G-protein coupled receptors family 2 profile 2 domain-containing protein</fullName>
    </recommendedName>
</protein>
<evidence type="ECO:0000256" key="6">
    <source>
        <dbReference type="ARBA" id="ARBA00023040"/>
    </source>
</evidence>
<evidence type="ECO:0000256" key="8">
    <source>
        <dbReference type="ARBA" id="ARBA00023170"/>
    </source>
</evidence>
<evidence type="ECO:0000256" key="9">
    <source>
        <dbReference type="ARBA" id="ARBA00023180"/>
    </source>
</evidence>
<name>V3Z641_LOTGI</name>
<keyword evidence="10" id="KW-0807">Transducer</keyword>
<dbReference type="GO" id="GO:0017046">
    <property type="term" value="F:peptide hormone binding"/>
    <property type="evidence" value="ECO:0007669"/>
    <property type="project" value="TreeGrafter"/>
</dbReference>
<feature type="transmembrane region" description="Helical" evidence="11">
    <location>
        <begin position="82"/>
        <end position="104"/>
    </location>
</feature>
<evidence type="ECO:0000256" key="2">
    <source>
        <dbReference type="ARBA" id="ARBA00005314"/>
    </source>
</evidence>
<organism evidence="14 15">
    <name type="scientific">Lottia gigantea</name>
    <name type="common">Giant owl limpet</name>
    <dbReference type="NCBI Taxonomy" id="225164"/>
    <lineage>
        <taxon>Eukaryota</taxon>
        <taxon>Metazoa</taxon>
        <taxon>Spiralia</taxon>
        <taxon>Lophotrochozoa</taxon>
        <taxon>Mollusca</taxon>
        <taxon>Gastropoda</taxon>
        <taxon>Patellogastropoda</taxon>
        <taxon>Lottioidea</taxon>
        <taxon>Lottiidae</taxon>
        <taxon>Lottia</taxon>
    </lineage>
</organism>
<dbReference type="KEGG" id="lgi:LOTGIDRAFT_129435"/>
<keyword evidence="7 11" id="KW-0472">Membrane</keyword>
<dbReference type="Pfam" id="PF02793">
    <property type="entry name" value="HRM"/>
    <property type="match status" value="1"/>
</dbReference>
<keyword evidence="8" id="KW-0675">Receptor</keyword>
<reference evidence="14 15" key="1">
    <citation type="journal article" date="2013" name="Nature">
        <title>Insights into bilaterian evolution from three spiralian genomes.</title>
        <authorList>
            <person name="Simakov O."/>
            <person name="Marletaz F."/>
            <person name="Cho S.J."/>
            <person name="Edsinger-Gonzales E."/>
            <person name="Havlak P."/>
            <person name="Hellsten U."/>
            <person name="Kuo D.H."/>
            <person name="Larsson T."/>
            <person name="Lv J."/>
            <person name="Arendt D."/>
            <person name="Savage R."/>
            <person name="Osoegawa K."/>
            <person name="de Jong P."/>
            <person name="Grimwood J."/>
            <person name="Chapman J.A."/>
            <person name="Shapiro H."/>
            <person name="Aerts A."/>
            <person name="Otillar R.P."/>
            <person name="Terry A.Y."/>
            <person name="Boore J.L."/>
            <person name="Grigoriev I.V."/>
            <person name="Lindberg D.R."/>
            <person name="Seaver E.C."/>
            <person name="Weisblat D.A."/>
            <person name="Putnam N.H."/>
            <person name="Rokhsar D.S."/>
        </authorList>
    </citation>
    <scope>NUCLEOTIDE SEQUENCE [LARGE SCALE GENOMIC DNA]</scope>
</reference>
<dbReference type="GeneID" id="20232952"/>
<dbReference type="PANTHER" id="PTHR45620">
    <property type="entry name" value="PDF RECEPTOR-LIKE PROTEIN-RELATED"/>
    <property type="match status" value="1"/>
</dbReference>
<keyword evidence="5 11" id="KW-1133">Transmembrane helix</keyword>
<dbReference type="PROSITE" id="PS00649">
    <property type="entry name" value="G_PROTEIN_RECEP_F2_1"/>
    <property type="match status" value="1"/>
</dbReference>
<keyword evidence="9" id="KW-0325">Glycoprotein</keyword>
<dbReference type="CTD" id="20232952"/>
<feature type="domain" description="G-protein coupled receptors family 2 profile 1" evidence="12">
    <location>
        <begin position="1"/>
        <end position="67"/>
    </location>
</feature>
<dbReference type="InterPro" id="IPR036445">
    <property type="entry name" value="GPCR_2_extracell_dom_sf"/>
</dbReference>
<dbReference type="PROSITE" id="PS00650">
    <property type="entry name" value="G_PROTEIN_RECEP_F2_2"/>
    <property type="match status" value="1"/>
</dbReference>